<name>A0AAQ1MAW2_9FIRM</name>
<reference evidence="2" key="1">
    <citation type="submission" date="2016-11" db="EMBL/GenBank/DDBJ databases">
        <authorList>
            <person name="Varghese N."/>
            <person name="Submissions S."/>
        </authorList>
    </citation>
    <scope>NUCLEOTIDE SEQUENCE</scope>
    <source>
        <strain evidence="2">DSM 4029</strain>
    </source>
</reference>
<accession>A0AAQ1MAW2</accession>
<keyword evidence="4" id="KW-1185">Reference proteome</keyword>
<evidence type="ECO:0000313" key="4">
    <source>
        <dbReference type="Proteomes" id="UP000474718"/>
    </source>
</evidence>
<proteinExistence type="predicted"/>
<comment type="caution">
    <text evidence="2">The sequence shown here is derived from an EMBL/GenBank/DDBJ whole genome shotgun (WGS) entry which is preliminary data.</text>
</comment>
<organism evidence="2 3">
    <name type="scientific">Bittarella massiliensis</name>
    <name type="common">ex Durand et al. 2017</name>
    <dbReference type="NCBI Taxonomy" id="1720313"/>
    <lineage>
        <taxon>Bacteria</taxon>
        <taxon>Bacillati</taxon>
        <taxon>Bacillota</taxon>
        <taxon>Clostridia</taxon>
        <taxon>Eubacteriales</taxon>
        <taxon>Oscillospiraceae</taxon>
        <taxon>Bittarella (ex Durand et al. 2017)</taxon>
    </lineage>
</organism>
<evidence type="ECO:0000313" key="1">
    <source>
        <dbReference type="EMBL" id="MZL70908.1"/>
    </source>
</evidence>
<dbReference type="RefSeq" id="WP_143161530.1">
    <property type="nucleotide sequence ID" value="NZ_FQVY01000001.1"/>
</dbReference>
<dbReference type="Proteomes" id="UP000474718">
    <property type="component" value="Unassembled WGS sequence"/>
</dbReference>
<dbReference type="Proteomes" id="UP000184089">
    <property type="component" value="Unassembled WGS sequence"/>
</dbReference>
<reference evidence="1 4" key="3">
    <citation type="journal article" date="2019" name="Nat. Med.">
        <title>A library of human gut bacterial isolates paired with longitudinal multiomics data enables mechanistic microbiome research.</title>
        <authorList>
            <person name="Poyet M."/>
            <person name="Groussin M."/>
            <person name="Gibbons S.M."/>
            <person name="Avila-Pacheco J."/>
            <person name="Jiang X."/>
            <person name="Kearney S.M."/>
            <person name="Perrotta A.R."/>
            <person name="Berdy B."/>
            <person name="Zhao S."/>
            <person name="Lieberman T.D."/>
            <person name="Swanson P.K."/>
            <person name="Smith M."/>
            <person name="Roesemann S."/>
            <person name="Alexander J.E."/>
            <person name="Rich S.A."/>
            <person name="Livny J."/>
            <person name="Vlamakis H."/>
            <person name="Clish C."/>
            <person name="Bullock K."/>
            <person name="Deik A."/>
            <person name="Scott J."/>
            <person name="Pierce K.A."/>
            <person name="Xavier R.J."/>
            <person name="Alm E.J."/>
        </authorList>
    </citation>
    <scope>NUCLEOTIDE SEQUENCE [LARGE SCALE GENOMIC DNA]</scope>
    <source>
        <strain evidence="1 4">BIOML-A2</strain>
    </source>
</reference>
<evidence type="ECO:0000313" key="2">
    <source>
        <dbReference type="EMBL" id="SHF61721.1"/>
    </source>
</evidence>
<reference evidence="3" key="2">
    <citation type="submission" date="2016-11" db="EMBL/GenBank/DDBJ databases">
        <authorList>
            <person name="Jaros S."/>
            <person name="Januszkiewicz K."/>
            <person name="Wedrychowicz H."/>
        </authorList>
    </citation>
    <scope>NUCLEOTIDE SEQUENCE [LARGE SCALE GENOMIC DNA]</scope>
    <source>
        <strain evidence="3">DSM 4029</strain>
    </source>
</reference>
<sequence length="147" mass="16929">MEGLDELCTDNFTDEYKIRFYCNAMKAEFGTTSLGGGFEKRGQAFAKYLAAHTTRQYSLVSAKEENGHATAVLTGKKIDLLNDSFPVYNEDLGTQCVNEHLYELPPSCRPKGKRRWRKRSPKGFMASSLRRCALRWTAPRQRILRWR</sequence>
<protein>
    <submittedName>
        <fullName evidence="2">Uncharacterized protein</fullName>
    </submittedName>
</protein>
<evidence type="ECO:0000313" key="3">
    <source>
        <dbReference type="Proteomes" id="UP000184089"/>
    </source>
</evidence>
<dbReference type="EMBL" id="FQVY01000001">
    <property type="protein sequence ID" value="SHF61721.1"/>
    <property type="molecule type" value="Genomic_DNA"/>
</dbReference>
<dbReference type="EMBL" id="WWVX01000012">
    <property type="protein sequence ID" value="MZL70908.1"/>
    <property type="molecule type" value="Genomic_DNA"/>
</dbReference>
<dbReference type="AlphaFoldDB" id="A0AAQ1MAW2"/>
<gene>
    <name evidence="1" type="ORF">GT747_14295</name>
    <name evidence="2" type="ORF">SAMN05444424_0077</name>
</gene>